<dbReference type="RefSeq" id="XP_005826354.1">
    <property type="nucleotide sequence ID" value="XM_005826297.1"/>
</dbReference>
<dbReference type="PROSITE" id="PS50082">
    <property type="entry name" value="WD_REPEATS_2"/>
    <property type="match status" value="1"/>
</dbReference>
<reference evidence="3 5" key="1">
    <citation type="journal article" date="2012" name="Nature">
        <title>Algal genomes reveal evolutionary mosaicism and the fate of nucleomorphs.</title>
        <authorList>
            <consortium name="DOE Joint Genome Institute"/>
            <person name="Curtis B.A."/>
            <person name="Tanifuji G."/>
            <person name="Burki F."/>
            <person name="Gruber A."/>
            <person name="Irimia M."/>
            <person name="Maruyama S."/>
            <person name="Arias M.C."/>
            <person name="Ball S.G."/>
            <person name="Gile G.H."/>
            <person name="Hirakawa Y."/>
            <person name="Hopkins J.F."/>
            <person name="Kuo A."/>
            <person name="Rensing S.A."/>
            <person name="Schmutz J."/>
            <person name="Symeonidi A."/>
            <person name="Elias M."/>
            <person name="Eveleigh R.J."/>
            <person name="Herman E.K."/>
            <person name="Klute M.J."/>
            <person name="Nakayama T."/>
            <person name="Obornik M."/>
            <person name="Reyes-Prieto A."/>
            <person name="Armbrust E.V."/>
            <person name="Aves S.J."/>
            <person name="Beiko R.G."/>
            <person name="Coutinho P."/>
            <person name="Dacks J.B."/>
            <person name="Durnford D.G."/>
            <person name="Fast N.M."/>
            <person name="Green B.R."/>
            <person name="Grisdale C.J."/>
            <person name="Hempel F."/>
            <person name="Henrissat B."/>
            <person name="Hoppner M.P."/>
            <person name="Ishida K."/>
            <person name="Kim E."/>
            <person name="Koreny L."/>
            <person name="Kroth P.G."/>
            <person name="Liu Y."/>
            <person name="Malik S.B."/>
            <person name="Maier U.G."/>
            <person name="McRose D."/>
            <person name="Mock T."/>
            <person name="Neilson J.A."/>
            <person name="Onodera N.T."/>
            <person name="Poole A.M."/>
            <person name="Pritham E.J."/>
            <person name="Richards T.A."/>
            <person name="Rocap G."/>
            <person name="Roy S.W."/>
            <person name="Sarai C."/>
            <person name="Schaack S."/>
            <person name="Shirato S."/>
            <person name="Slamovits C.H."/>
            <person name="Spencer D.F."/>
            <person name="Suzuki S."/>
            <person name="Worden A.Z."/>
            <person name="Zauner S."/>
            <person name="Barry K."/>
            <person name="Bell C."/>
            <person name="Bharti A.K."/>
            <person name="Crow J.A."/>
            <person name="Grimwood J."/>
            <person name="Kramer R."/>
            <person name="Lindquist E."/>
            <person name="Lucas S."/>
            <person name="Salamov A."/>
            <person name="McFadden G.I."/>
            <person name="Lane C.E."/>
            <person name="Keeling P.J."/>
            <person name="Gray M.W."/>
            <person name="Grigoriev I.V."/>
            <person name="Archibald J.M."/>
        </authorList>
    </citation>
    <scope>NUCLEOTIDE SEQUENCE</scope>
    <source>
        <strain evidence="3 5">CCMP2712</strain>
    </source>
</reference>
<reference evidence="5" key="2">
    <citation type="submission" date="2012-11" db="EMBL/GenBank/DDBJ databases">
        <authorList>
            <person name="Kuo A."/>
            <person name="Curtis B.A."/>
            <person name="Tanifuji G."/>
            <person name="Burki F."/>
            <person name="Gruber A."/>
            <person name="Irimia M."/>
            <person name="Maruyama S."/>
            <person name="Arias M.C."/>
            <person name="Ball S.G."/>
            <person name="Gile G.H."/>
            <person name="Hirakawa Y."/>
            <person name="Hopkins J.F."/>
            <person name="Rensing S.A."/>
            <person name="Schmutz J."/>
            <person name="Symeonidi A."/>
            <person name="Elias M."/>
            <person name="Eveleigh R.J."/>
            <person name="Herman E.K."/>
            <person name="Klute M.J."/>
            <person name="Nakayama T."/>
            <person name="Obornik M."/>
            <person name="Reyes-Prieto A."/>
            <person name="Armbrust E.V."/>
            <person name="Aves S.J."/>
            <person name="Beiko R.G."/>
            <person name="Coutinho P."/>
            <person name="Dacks J.B."/>
            <person name="Durnford D.G."/>
            <person name="Fast N.M."/>
            <person name="Green B.R."/>
            <person name="Grisdale C."/>
            <person name="Hempe F."/>
            <person name="Henrissat B."/>
            <person name="Hoppner M.P."/>
            <person name="Ishida K.-I."/>
            <person name="Kim E."/>
            <person name="Koreny L."/>
            <person name="Kroth P.G."/>
            <person name="Liu Y."/>
            <person name="Malik S.-B."/>
            <person name="Maier U.G."/>
            <person name="McRose D."/>
            <person name="Mock T."/>
            <person name="Neilson J.A."/>
            <person name="Onodera N.T."/>
            <person name="Poole A.M."/>
            <person name="Pritham E.J."/>
            <person name="Richards T.A."/>
            <person name="Rocap G."/>
            <person name="Roy S.W."/>
            <person name="Sarai C."/>
            <person name="Schaack S."/>
            <person name="Shirato S."/>
            <person name="Slamovits C.H."/>
            <person name="Spencer D.F."/>
            <person name="Suzuki S."/>
            <person name="Worden A.Z."/>
            <person name="Zauner S."/>
            <person name="Barry K."/>
            <person name="Bell C."/>
            <person name="Bharti A.K."/>
            <person name="Crow J.A."/>
            <person name="Grimwood J."/>
            <person name="Kramer R."/>
            <person name="Lindquist E."/>
            <person name="Lucas S."/>
            <person name="Salamov A."/>
            <person name="McFadden G.I."/>
            <person name="Lane C.E."/>
            <person name="Keeling P.J."/>
            <person name="Gray M.W."/>
            <person name="Grigoriev I.V."/>
            <person name="Archibald J.M."/>
        </authorList>
    </citation>
    <scope>NUCLEOTIDE SEQUENCE</scope>
    <source>
        <strain evidence="5">CCMP2712</strain>
    </source>
</reference>
<dbReference type="InterPro" id="IPR045111">
    <property type="entry name" value="Vps41/Vps8"/>
</dbReference>
<dbReference type="GO" id="GO:0006623">
    <property type="term" value="P:protein targeting to vacuole"/>
    <property type="evidence" value="ECO:0007669"/>
    <property type="project" value="InterPro"/>
</dbReference>
<dbReference type="GeneID" id="17296147"/>
<dbReference type="AlphaFoldDB" id="L1IU15"/>
<dbReference type="GO" id="GO:0005770">
    <property type="term" value="C:late endosome"/>
    <property type="evidence" value="ECO:0007669"/>
    <property type="project" value="TreeGrafter"/>
</dbReference>
<keyword evidence="5" id="KW-1185">Reference proteome</keyword>
<dbReference type="InterPro" id="IPR015943">
    <property type="entry name" value="WD40/YVTN_repeat-like_dom_sf"/>
</dbReference>
<evidence type="ECO:0000256" key="1">
    <source>
        <dbReference type="PROSITE-ProRule" id="PRU00221"/>
    </source>
</evidence>
<feature type="region of interest" description="Disordered" evidence="2">
    <location>
        <begin position="27"/>
        <end position="73"/>
    </location>
</feature>
<dbReference type="Gene3D" id="2.130.10.10">
    <property type="entry name" value="YVTN repeat-like/Quinoprotein amine dehydrogenase"/>
    <property type="match status" value="1"/>
</dbReference>
<gene>
    <name evidence="3" type="ORF">GUITHDRAFT_143572</name>
</gene>
<keyword evidence="1" id="KW-0853">WD repeat</keyword>
<dbReference type="InterPro" id="IPR036322">
    <property type="entry name" value="WD40_repeat_dom_sf"/>
</dbReference>
<dbReference type="HOGENOM" id="CLU_623266_0_0_1"/>
<dbReference type="GO" id="GO:0030897">
    <property type="term" value="C:HOPS complex"/>
    <property type="evidence" value="ECO:0007669"/>
    <property type="project" value="TreeGrafter"/>
</dbReference>
<evidence type="ECO:0000313" key="4">
    <source>
        <dbReference type="EnsemblProtists" id="EKX39374"/>
    </source>
</evidence>
<dbReference type="EMBL" id="JH993040">
    <property type="protein sequence ID" value="EKX39374.1"/>
    <property type="molecule type" value="Genomic_DNA"/>
</dbReference>
<sequence length="440" mass="48841">MLDESETKDSSLLNSAEEEALRKILGELKGGEEVESLEQEPLVEENEEERNETSEEEEQQKRRHERQVGVKEEDEILVHQSHAEVITSVSEKRTIALTVHGEDEGVSCGLIEWLSTHLPPTSKAQCSCLHASGRYLVIGLSTGLCKVFEYQEENLFGLLVHEASNNDRVTCVRISPQETFVVVGHESGRIVVWDVKRCQMLKSLTDVQNSPITRIDFIENRKFLCVGSSNLVLLMTISQVLMMNVVQSDVMLRGDECDIDNITSLSVAPSSQAAAESAQESSSLIAFGGSEMVFLTSLQPKAKILMAIKRPKLAPAFAIPQFGWAPWQLRQTVKGGLAGVKSKELSGFSSCLPLAIGWGFMFRVVNVEFAFFESGATNQYWNLAKTSGNSRYKFHDASQHRLSECIGAVVWVNARTIFVSKTDGALLLYDCKMPVLISYL</sequence>
<protein>
    <submittedName>
        <fullName evidence="3 4">Uncharacterized protein</fullName>
    </submittedName>
</protein>
<dbReference type="SUPFAM" id="SSF50978">
    <property type="entry name" value="WD40 repeat-like"/>
    <property type="match status" value="1"/>
</dbReference>
<reference evidence="4" key="3">
    <citation type="submission" date="2016-03" db="UniProtKB">
        <authorList>
            <consortium name="EnsemblProtists"/>
        </authorList>
    </citation>
    <scope>IDENTIFICATION</scope>
</reference>
<dbReference type="GO" id="GO:0034058">
    <property type="term" value="P:endosomal vesicle fusion"/>
    <property type="evidence" value="ECO:0007669"/>
    <property type="project" value="TreeGrafter"/>
</dbReference>
<proteinExistence type="predicted"/>
<dbReference type="SMART" id="SM00320">
    <property type="entry name" value="WD40"/>
    <property type="match status" value="3"/>
</dbReference>
<dbReference type="PANTHER" id="PTHR12616">
    <property type="entry name" value="VACUOLAR PROTEIN SORTING VPS41"/>
    <property type="match status" value="1"/>
</dbReference>
<dbReference type="PANTHER" id="PTHR12616:SF8">
    <property type="entry name" value="VACUOLAR PROTEIN SORTING-ASSOCIATED PROTEIN 8 HOMOLOG"/>
    <property type="match status" value="1"/>
</dbReference>
<evidence type="ECO:0000256" key="2">
    <source>
        <dbReference type="SAM" id="MobiDB-lite"/>
    </source>
</evidence>
<dbReference type="EnsemblProtists" id="EKX39374">
    <property type="protein sequence ID" value="EKX39374"/>
    <property type="gene ID" value="GUITHDRAFT_143572"/>
</dbReference>
<name>L1IU15_GUITC</name>
<dbReference type="InterPro" id="IPR001680">
    <property type="entry name" value="WD40_rpt"/>
</dbReference>
<dbReference type="STRING" id="905079.L1IU15"/>
<dbReference type="Pfam" id="PF23410">
    <property type="entry name" value="Beta-prop_VPS8"/>
    <property type="match status" value="1"/>
</dbReference>
<dbReference type="PaxDb" id="55529-EKX39374"/>
<dbReference type="Proteomes" id="UP000011087">
    <property type="component" value="Unassembled WGS sequence"/>
</dbReference>
<feature type="repeat" description="WD" evidence="1">
    <location>
        <begin position="162"/>
        <end position="203"/>
    </location>
</feature>
<evidence type="ECO:0000313" key="5">
    <source>
        <dbReference type="Proteomes" id="UP000011087"/>
    </source>
</evidence>
<evidence type="ECO:0000313" key="3">
    <source>
        <dbReference type="EMBL" id="EKX39374.1"/>
    </source>
</evidence>
<dbReference type="KEGG" id="gtt:GUITHDRAFT_143572"/>
<feature type="compositionally biased region" description="Acidic residues" evidence="2">
    <location>
        <begin position="33"/>
        <end position="58"/>
    </location>
</feature>
<dbReference type="OrthoDB" id="756370at2759"/>
<accession>L1IU15</accession>
<organism evidence="3">
    <name type="scientific">Guillardia theta (strain CCMP2712)</name>
    <name type="common">Cryptophyte</name>
    <dbReference type="NCBI Taxonomy" id="905079"/>
    <lineage>
        <taxon>Eukaryota</taxon>
        <taxon>Cryptophyceae</taxon>
        <taxon>Pyrenomonadales</taxon>
        <taxon>Geminigeraceae</taxon>
        <taxon>Guillardia</taxon>
    </lineage>
</organism>